<dbReference type="EMBL" id="MU005960">
    <property type="protein sequence ID" value="KAF2863595.1"/>
    <property type="molecule type" value="Genomic_DNA"/>
</dbReference>
<dbReference type="PANTHER" id="PTHR12901:SF10">
    <property type="entry name" value="COENZYME Q-BINDING PROTEIN COQ10, MITOCHONDRIAL"/>
    <property type="match status" value="1"/>
</dbReference>
<feature type="region of interest" description="Disordered" evidence="4">
    <location>
        <begin position="115"/>
        <end position="140"/>
    </location>
</feature>
<dbReference type="InterPro" id="IPR023393">
    <property type="entry name" value="START-like_dom_sf"/>
</dbReference>
<dbReference type="Proteomes" id="UP000799421">
    <property type="component" value="Unassembled WGS sequence"/>
</dbReference>
<comment type="similarity">
    <text evidence="1">Belongs to the COQ10 family.</text>
</comment>
<dbReference type="GO" id="GO:0045333">
    <property type="term" value="P:cellular respiration"/>
    <property type="evidence" value="ECO:0007669"/>
    <property type="project" value="InterPro"/>
</dbReference>
<dbReference type="InterPro" id="IPR005031">
    <property type="entry name" value="COQ10_START"/>
</dbReference>
<dbReference type="Pfam" id="PF03364">
    <property type="entry name" value="Polyketide_cyc"/>
    <property type="match status" value="1"/>
</dbReference>
<protein>
    <recommendedName>
        <fullName evidence="5">Coenzyme Q-binding protein COQ10 START domain-containing protein</fullName>
    </recommendedName>
</protein>
<evidence type="ECO:0000259" key="5">
    <source>
        <dbReference type="Pfam" id="PF03364"/>
    </source>
</evidence>
<dbReference type="AlphaFoldDB" id="A0A6A7C9C6"/>
<evidence type="ECO:0000256" key="4">
    <source>
        <dbReference type="SAM" id="MobiDB-lite"/>
    </source>
</evidence>
<feature type="domain" description="Coenzyme Q-binding protein COQ10 START" evidence="5">
    <location>
        <begin position="38"/>
        <end position="196"/>
    </location>
</feature>
<evidence type="ECO:0000256" key="3">
    <source>
        <dbReference type="ARBA" id="ARBA00024947"/>
    </source>
</evidence>
<dbReference type="SUPFAM" id="SSF55961">
    <property type="entry name" value="Bet v1-like"/>
    <property type="match status" value="1"/>
</dbReference>
<dbReference type="OrthoDB" id="292693at2759"/>
<keyword evidence="7" id="KW-1185">Reference proteome</keyword>
<dbReference type="CDD" id="cd07813">
    <property type="entry name" value="COQ10p_like"/>
    <property type="match status" value="1"/>
</dbReference>
<proteinExistence type="inferred from homology"/>
<evidence type="ECO:0000313" key="6">
    <source>
        <dbReference type="EMBL" id="KAF2863595.1"/>
    </source>
</evidence>
<gene>
    <name evidence="6" type="ORF">K470DRAFT_210359</name>
</gene>
<evidence type="ECO:0000256" key="1">
    <source>
        <dbReference type="ARBA" id="ARBA00006885"/>
    </source>
</evidence>
<comment type="function">
    <text evidence="3">Required for the function of coenzyme Q in the respiratory chain. May serve as a chaperone or may be involved in the transport of Q6 from its site of synthesis to the catalytic sites of the respiratory complexes.</text>
</comment>
<evidence type="ECO:0000256" key="2">
    <source>
        <dbReference type="ARBA" id="ARBA00011814"/>
    </source>
</evidence>
<organism evidence="6 7">
    <name type="scientific">Piedraia hortae CBS 480.64</name>
    <dbReference type="NCBI Taxonomy" id="1314780"/>
    <lineage>
        <taxon>Eukaryota</taxon>
        <taxon>Fungi</taxon>
        <taxon>Dikarya</taxon>
        <taxon>Ascomycota</taxon>
        <taxon>Pezizomycotina</taxon>
        <taxon>Dothideomycetes</taxon>
        <taxon>Dothideomycetidae</taxon>
        <taxon>Capnodiales</taxon>
        <taxon>Piedraiaceae</taxon>
        <taxon>Piedraia</taxon>
    </lineage>
</organism>
<dbReference type="InterPro" id="IPR044996">
    <property type="entry name" value="COQ10-like"/>
</dbReference>
<evidence type="ECO:0000313" key="7">
    <source>
        <dbReference type="Proteomes" id="UP000799421"/>
    </source>
</evidence>
<name>A0A6A7C9C6_9PEZI</name>
<reference evidence="6" key="1">
    <citation type="journal article" date="2020" name="Stud. Mycol.">
        <title>101 Dothideomycetes genomes: a test case for predicting lifestyles and emergence of pathogens.</title>
        <authorList>
            <person name="Haridas S."/>
            <person name="Albert R."/>
            <person name="Binder M."/>
            <person name="Bloem J."/>
            <person name="Labutti K."/>
            <person name="Salamov A."/>
            <person name="Andreopoulos B."/>
            <person name="Baker S."/>
            <person name="Barry K."/>
            <person name="Bills G."/>
            <person name="Bluhm B."/>
            <person name="Cannon C."/>
            <person name="Castanera R."/>
            <person name="Culley D."/>
            <person name="Daum C."/>
            <person name="Ezra D."/>
            <person name="Gonzalez J."/>
            <person name="Henrissat B."/>
            <person name="Kuo A."/>
            <person name="Liang C."/>
            <person name="Lipzen A."/>
            <person name="Lutzoni F."/>
            <person name="Magnuson J."/>
            <person name="Mondo S."/>
            <person name="Nolan M."/>
            <person name="Ohm R."/>
            <person name="Pangilinan J."/>
            <person name="Park H.-J."/>
            <person name="Ramirez L."/>
            <person name="Alfaro M."/>
            <person name="Sun H."/>
            <person name="Tritt A."/>
            <person name="Yoshinaga Y."/>
            <person name="Zwiers L.-H."/>
            <person name="Turgeon B."/>
            <person name="Goodwin S."/>
            <person name="Spatafora J."/>
            <person name="Crous P."/>
            <person name="Grigoriev I."/>
        </authorList>
    </citation>
    <scope>NUCLEOTIDE SEQUENCE</scope>
    <source>
        <strain evidence="6">CBS 480.64</strain>
    </source>
</reference>
<comment type="subunit">
    <text evidence="2">Interacts with coenzyme Q.</text>
</comment>
<feature type="compositionally biased region" description="Basic and acidic residues" evidence="4">
    <location>
        <begin position="118"/>
        <end position="138"/>
    </location>
</feature>
<dbReference type="GO" id="GO:0048039">
    <property type="term" value="F:ubiquinone binding"/>
    <property type="evidence" value="ECO:0007669"/>
    <property type="project" value="InterPro"/>
</dbReference>
<dbReference type="GO" id="GO:0005739">
    <property type="term" value="C:mitochondrion"/>
    <property type="evidence" value="ECO:0007669"/>
    <property type="project" value="TreeGrafter"/>
</dbReference>
<dbReference type="PANTHER" id="PTHR12901">
    <property type="entry name" value="SPERM PROTEIN HOMOLOG"/>
    <property type="match status" value="1"/>
</dbReference>
<accession>A0A6A7C9C6</accession>
<dbReference type="Gene3D" id="3.30.530.20">
    <property type="match status" value="1"/>
</dbReference>
<sequence length="205" mass="23085">MRALKRPVQSFQPSRSFLTPPSFSKGLQTISTSRLLRFPPELIYDVISDVEKYRLFLPYCLESTVTKVSRPAKATGKSYPEEARLRVGFDGGLSEDFWSRIYCVPGKSVEAVSGNAEAKQRKEVEHHSVRAQDGRDPSRSTSVLSHLWTQWTVKAQPPGMTKVGLDIEYEFSNPFYTMICASAAPKVADKMIEAFEKRVHALNIP</sequence>